<keyword evidence="4" id="KW-1185">Reference proteome</keyword>
<evidence type="ECO:0000313" key="4">
    <source>
        <dbReference type="Proteomes" id="UP000243739"/>
    </source>
</evidence>
<keyword evidence="1" id="KW-1133">Transmembrane helix</keyword>
<comment type="caution">
    <text evidence="3">The sequence shown here is derived from an EMBL/GenBank/DDBJ whole genome shotgun (WGS) entry which is preliminary data.</text>
</comment>
<dbReference type="GO" id="GO:0003677">
    <property type="term" value="F:DNA binding"/>
    <property type="evidence" value="ECO:0007669"/>
    <property type="project" value="InterPro"/>
</dbReference>
<dbReference type="Gene3D" id="3.40.1350.10">
    <property type="match status" value="1"/>
</dbReference>
<dbReference type="Pfam" id="PF04471">
    <property type="entry name" value="Mrr_cat"/>
    <property type="match status" value="1"/>
</dbReference>
<name>A0A1D2YTH0_9BACI</name>
<keyword evidence="1" id="KW-0472">Membrane</keyword>
<dbReference type="AlphaFoldDB" id="A0A1D2YTH0"/>
<evidence type="ECO:0000259" key="2">
    <source>
        <dbReference type="Pfam" id="PF04471"/>
    </source>
</evidence>
<sequence>MARRRYRKSVIKGEITIYIFLYAVALGFYLIYQFLALIEHFIANATILHWTISILITFLIIFLIKEKRKYDAVRKERERKKRIQRASNMEKLKQMNPTDFEHYIADLFRLKGYEAIVIKRTGDGGK</sequence>
<keyword evidence="1" id="KW-0812">Transmembrane</keyword>
<protein>
    <recommendedName>
        <fullName evidence="2">Restriction endonuclease type IV Mrr domain-containing protein</fullName>
    </recommendedName>
</protein>
<dbReference type="GO" id="GO:0004519">
    <property type="term" value="F:endonuclease activity"/>
    <property type="evidence" value="ECO:0007669"/>
    <property type="project" value="InterPro"/>
</dbReference>
<dbReference type="EMBL" id="MIJF01000038">
    <property type="protein sequence ID" value="OEF98998.1"/>
    <property type="molecule type" value="Genomic_DNA"/>
</dbReference>
<dbReference type="InterPro" id="IPR011856">
    <property type="entry name" value="tRNA_endonuc-like_dom_sf"/>
</dbReference>
<dbReference type="STRING" id="337097.BHF71_09930"/>
<dbReference type="RefSeq" id="WP_069657139.1">
    <property type="nucleotide sequence ID" value="NZ_MIJF01000038.1"/>
</dbReference>
<evidence type="ECO:0000313" key="3">
    <source>
        <dbReference type="EMBL" id="OEF98998.1"/>
    </source>
</evidence>
<accession>A0A1D2YTH0</accession>
<evidence type="ECO:0000256" key="1">
    <source>
        <dbReference type="SAM" id="Phobius"/>
    </source>
</evidence>
<proteinExistence type="predicted"/>
<dbReference type="GO" id="GO:0009307">
    <property type="term" value="P:DNA restriction-modification system"/>
    <property type="evidence" value="ECO:0007669"/>
    <property type="project" value="InterPro"/>
</dbReference>
<feature type="transmembrane region" description="Helical" evidence="1">
    <location>
        <begin position="41"/>
        <end position="64"/>
    </location>
</feature>
<feature type="transmembrane region" description="Helical" evidence="1">
    <location>
        <begin position="15"/>
        <end position="35"/>
    </location>
</feature>
<dbReference type="OrthoDB" id="9803736at2"/>
<gene>
    <name evidence="3" type="ORF">BHF71_09930</name>
</gene>
<organism evidence="3 4">
    <name type="scientific">Vulcanibacillus modesticaldus</name>
    <dbReference type="NCBI Taxonomy" id="337097"/>
    <lineage>
        <taxon>Bacteria</taxon>
        <taxon>Bacillati</taxon>
        <taxon>Bacillota</taxon>
        <taxon>Bacilli</taxon>
        <taxon>Bacillales</taxon>
        <taxon>Bacillaceae</taxon>
        <taxon>Vulcanibacillus</taxon>
    </lineage>
</organism>
<dbReference type="Proteomes" id="UP000243739">
    <property type="component" value="Unassembled WGS sequence"/>
</dbReference>
<reference evidence="3 4" key="1">
    <citation type="submission" date="2016-09" db="EMBL/GenBank/DDBJ databases">
        <title>Draft genome sequence for the type strain of Vulcanibacillus modesticaldus BR, a strictly anaerobic, moderately thermophilic, and nitrate-reducing bacterium from deep sea-hydrothermal vents of the Mid-Atlantic Ridge.</title>
        <authorList>
            <person name="Abin C.A."/>
            <person name="Hollibaugh J.T."/>
        </authorList>
    </citation>
    <scope>NUCLEOTIDE SEQUENCE [LARGE SCALE GENOMIC DNA]</scope>
    <source>
        <strain evidence="3 4">BR</strain>
    </source>
</reference>
<dbReference type="InterPro" id="IPR007560">
    <property type="entry name" value="Restrct_endonuc_IV_Mrr"/>
</dbReference>
<feature type="domain" description="Restriction endonuclease type IV Mrr" evidence="2">
    <location>
        <begin position="92"/>
        <end position="125"/>
    </location>
</feature>